<evidence type="ECO:0000256" key="1">
    <source>
        <dbReference type="SAM" id="MobiDB-lite"/>
    </source>
</evidence>
<accession>A0A8H5HNR2</accession>
<dbReference type="PANTHER" id="PTHR10695">
    <property type="entry name" value="DEPHOSPHO-COA KINASE-RELATED"/>
    <property type="match status" value="1"/>
</dbReference>
<dbReference type="SUPFAM" id="SSF52374">
    <property type="entry name" value="Nucleotidylyl transferase"/>
    <property type="match status" value="1"/>
</dbReference>
<reference evidence="3 4" key="1">
    <citation type="journal article" date="2020" name="ISME J.">
        <title>Uncovering the hidden diversity of litter-decomposition mechanisms in mushroom-forming fungi.</title>
        <authorList>
            <person name="Floudas D."/>
            <person name="Bentzer J."/>
            <person name="Ahren D."/>
            <person name="Johansson T."/>
            <person name="Persson P."/>
            <person name="Tunlid A."/>
        </authorList>
    </citation>
    <scope>NUCLEOTIDE SEQUENCE [LARGE SCALE GENOMIC DNA]</scope>
    <source>
        <strain evidence="3 4">CBS 661.87</strain>
    </source>
</reference>
<comment type="caution">
    <text evidence="3">The sequence shown here is derived from an EMBL/GenBank/DDBJ whole genome shotgun (WGS) entry which is preliminary data.</text>
</comment>
<dbReference type="Proteomes" id="UP000565441">
    <property type="component" value="Unassembled WGS sequence"/>
</dbReference>
<protein>
    <recommendedName>
        <fullName evidence="2">Cytidyltransferase-like domain-containing protein</fullName>
    </recommendedName>
</protein>
<dbReference type="InterPro" id="IPR004821">
    <property type="entry name" value="Cyt_trans-like"/>
</dbReference>
<feature type="region of interest" description="Disordered" evidence="1">
    <location>
        <begin position="354"/>
        <end position="375"/>
    </location>
</feature>
<evidence type="ECO:0000313" key="3">
    <source>
        <dbReference type="EMBL" id="KAF5386789.1"/>
    </source>
</evidence>
<dbReference type="EMBL" id="JAACJP010000002">
    <property type="protein sequence ID" value="KAF5386789.1"/>
    <property type="molecule type" value="Genomic_DNA"/>
</dbReference>
<organism evidence="3 4">
    <name type="scientific">Tricholomella constricta</name>
    <dbReference type="NCBI Taxonomy" id="117010"/>
    <lineage>
        <taxon>Eukaryota</taxon>
        <taxon>Fungi</taxon>
        <taxon>Dikarya</taxon>
        <taxon>Basidiomycota</taxon>
        <taxon>Agaricomycotina</taxon>
        <taxon>Agaricomycetes</taxon>
        <taxon>Agaricomycetidae</taxon>
        <taxon>Agaricales</taxon>
        <taxon>Tricholomatineae</taxon>
        <taxon>Lyophyllaceae</taxon>
        <taxon>Tricholomella</taxon>
    </lineage>
</organism>
<dbReference type="GO" id="GO:0015937">
    <property type="term" value="P:coenzyme A biosynthetic process"/>
    <property type="evidence" value="ECO:0007669"/>
    <property type="project" value="TreeGrafter"/>
</dbReference>
<dbReference type="GO" id="GO:0004140">
    <property type="term" value="F:dephospho-CoA kinase activity"/>
    <property type="evidence" value="ECO:0007669"/>
    <property type="project" value="TreeGrafter"/>
</dbReference>
<feature type="domain" description="Cytidyltransferase-like" evidence="2">
    <location>
        <begin position="191"/>
        <end position="339"/>
    </location>
</feature>
<dbReference type="InterPro" id="IPR014729">
    <property type="entry name" value="Rossmann-like_a/b/a_fold"/>
</dbReference>
<proteinExistence type="predicted"/>
<evidence type="ECO:0000313" key="4">
    <source>
        <dbReference type="Proteomes" id="UP000565441"/>
    </source>
</evidence>
<dbReference type="Gene3D" id="3.40.50.620">
    <property type="entry name" value="HUPs"/>
    <property type="match status" value="1"/>
</dbReference>
<name>A0A8H5HNR2_9AGAR</name>
<sequence>MYNRNRIPSPFPPSEIADRALLLATIPSLDPPHFLGPIIATAATTTRDHLTIVLFSRLFNEPSPTSTVTFRGVSRTDRFDDVLRLLTYVYVQATSVAQSLDKVLMEIDVVLRGIDADLPCNLGQGIDVVFRVAGDSIAVPLPASISSVRQTFLAAADHDNIDAPASPSSPVSPSAVHAALHKPPRLPVVALGGTFDHLHAGHKILLSMGSWITAEKIIAGVTDDVLLTKKSHAHLLQPLPKRIACVRAFLELFRPGIEYEIVPIQDVYGPTGWDPNVQGLVVSRETVGGAEAVATQREAMSLPPLQTFIIDVISPHSTRLDHDDMELLRRTKMSSTFIRDWLADKEIEAVEKEKAETELNAELEAEAMSEKNERR</sequence>
<keyword evidence="4" id="KW-1185">Reference proteome</keyword>
<dbReference type="PANTHER" id="PTHR10695:SF46">
    <property type="entry name" value="BIFUNCTIONAL COENZYME A SYNTHASE-RELATED"/>
    <property type="match status" value="1"/>
</dbReference>
<dbReference type="OrthoDB" id="330671at2759"/>
<dbReference type="Pfam" id="PF01467">
    <property type="entry name" value="CTP_transf_like"/>
    <property type="match status" value="1"/>
</dbReference>
<evidence type="ECO:0000259" key="2">
    <source>
        <dbReference type="Pfam" id="PF01467"/>
    </source>
</evidence>
<dbReference type="AlphaFoldDB" id="A0A8H5HNR2"/>
<gene>
    <name evidence="3" type="ORF">D9615_001603</name>
</gene>